<dbReference type="GO" id="GO:0004673">
    <property type="term" value="F:protein histidine kinase activity"/>
    <property type="evidence" value="ECO:0007669"/>
    <property type="project" value="UniProtKB-EC"/>
</dbReference>
<evidence type="ECO:0000259" key="10">
    <source>
        <dbReference type="PROSITE" id="PS50113"/>
    </source>
</evidence>
<dbReference type="Pfam" id="PF00512">
    <property type="entry name" value="HisKA"/>
    <property type="match status" value="1"/>
</dbReference>
<dbReference type="InterPro" id="IPR003661">
    <property type="entry name" value="HisK_dim/P_dom"/>
</dbReference>
<dbReference type="Proteomes" id="UP001162030">
    <property type="component" value="Chromosome"/>
</dbReference>
<evidence type="ECO:0000313" key="12">
    <source>
        <dbReference type="Proteomes" id="UP001162030"/>
    </source>
</evidence>
<organism evidence="11 12">
    <name type="scientific">Methylocaldum szegediense</name>
    <dbReference type="NCBI Taxonomy" id="73780"/>
    <lineage>
        <taxon>Bacteria</taxon>
        <taxon>Pseudomonadati</taxon>
        <taxon>Pseudomonadota</taxon>
        <taxon>Gammaproteobacteria</taxon>
        <taxon>Methylococcales</taxon>
        <taxon>Methylococcaceae</taxon>
        <taxon>Methylocaldum</taxon>
    </lineage>
</organism>
<dbReference type="InterPro" id="IPR003594">
    <property type="entry name" value="HATPase_dom"/>
</dbReference>
<dbReference type="EMBL" id="OX458333">
    <property type="protein sequence ID" value="CAI8887425.1"/>
    <property type="molecule type" value="Genomic_DNA"/>
</dbReference>
<evidence type="ECO:0000256" key="3">
    <source>
        <dbReference type="ARBA" id="ARBA00022553"/>
    </source>
</evidence>
<dbReference type="SMART" id="SM00448">
    <property type="entry name" value="REC"/>
    <property type="match status" value="1"/>
</dbReference>
<reference evidence="11 12" key="1">
    <citation type="submission" date="2023-03" db="EMBL/GenBank/DDBJ databases">
        <authorList>
            <person name="Pearce D."/>
        </authorList>
    </citation>
    <scope>NUCLEOTIDE SEQUENCE [LARGE SCALE GENOMIC DNA]</scope>
    <source>
        <strain evidence="11">Msz</strain>
    </source>
</reference>
<dbReference type="PROSITE" id="PS50112">
    <property type="entry name" value="PAS"/>
    <property type="match status" value="2"/>
</dbReference>
<feature type="domain" description="PAS" evidence="9">
    <location>
        <begin position="143"/>
        <end position="213"/>
    </location>
</feature>
<dbReference type="SMART" id="SM00388">
    <property type="entry name" value="HisKA"/>
    <property type="match status" value="1"/>
</dbReference>
<dbReference type="SMART" id="SM00387">
    <property type="entry name" value="HATPase_c"/>
    <property type="match status" value="1"/>
</dbReference>
<dbReference type="InterPro" id="IPR035965">
    <property type="entry name" value="PAS-like_dom_sf"/>
</dbReference>
<dbReference type="Pfam" id="PF08447">
    <property type="entry name" value="PAS_3"/>
    <property type="match status" value="1"/>
</dbReference>
<evidence type="ECO:0000256" key="5">
    <source>
        <dbReference type="ARBA" id="ARBA00022777"/>
    </source>
</evidence>
<dbReference type="CDD" id="cd00075">
    <property type="entry name" value="HATPase"/>
    <property type="match status" value="1"/>
</dbReference>
<protein>
    <recommendedName>
        <fullName evidence="2">histidine kinase</fullName>
        <ecNumber evidence="2">2.7.13.3</ecNumber>
    </recommendedName>
</protein>
<evidence type="ECO:0000259" key="9">
    <source>
        <dbReference type="PROSITE" id="PS50112"/>
    </source>
</evidence>
<feature type="domain" description="PAS" evidence="9">
    <location>
        <begin position="31"/>
        <end position="62"/>
    </location>
</feature>
<keyword evidence="3" id="KW-0597">Phosphoprotein</keyword>
<dbReference type="NCBIfam" id="TIGR00229">
    <property type="entry name" value="sensory_box"/>
    <property type="match status" value="2"/>
</dbReference>
<dbReference type="Gene3D" id="1.10.287.130">
    <property type="match status" value="1"/>
</dbReference>
<dbReference type="InterPro" id="IPR001610">
    <property type="entry name" value="PAC"/>
</dbReference>
<evidence type="ECO:0000256" key="6">
    <source>
        <dbReference type="PROSITE-ProRule" id="PRU00169"/>
    </source>
</evidence>
<comment type="caution">
    <text evidence="6">Lacks conserved residue(s) required for the propagation of feature annotation.</text>
</comment>
<dbReference type="SMART" id="SM00091">
    <property type="entry name" value="PAS"/>
    <property type="match status" value="2"/>
</dbReference>
<dbReference type="Pfam" id="PF02518">
    <property type="entry name" value="HATPase_c"/>
    <property type="match status" value="1"/>
</dbReference>
<dbReference type="InterPro" id="IPR000014">
    <property type="entry name" value="PAS"/>
</dbReference>
<keyword evidence="4 11" id="KW-0808">Transferase</keyword>
<name>A0ABN8X8K4_9GAMM</name>
<dbReference type="Gene3D" id="3.30.450.20">
    <property type="entry name" value="PAS domain"/>
    <property type="match status" value="2"/>
</dbReference>
<evidence type="ECO:0000256" key="4">
    <source>
        <dbReference type="ARBA" id="ARBA00022679"/>
    </source>
</evidence>
<dbReference type="Gene3D" id="3.40.50.2300">
    <property type="match status" value="1"/>
</dbReference>
<feature type="domain" description="Histidine kinase" evidence="7">
    <location>
        <begin position="279"/>
        <end position="497"/>
    </location>
</feature>
<dbReference type="InterPro" id="IPR011006">
    <property type="entry name" value="CheY-like_superfamily"/>
</dbReference>
<evidence type="ECO:0000256" key="2">
    <source>
        <dbReference type="ARBA" id="ARBA00012438"/>
    </source>
</evidence>
<dbReference type="PANTHER" id="PTHR43047:SF72">
    <property type="entry name" value="OSMOSENSING HISTIDINE PROTEIN KINASE SLN1"/>
    <property type="match status" value="1"/>
</dbReference>
<proteinExistence type="predicted"/>
<dbReference type="PROSITE" id="PS50110">
    <property type="entry name" value="RESPONSE_REGULATORY"/>
    <property type="match status" value="1"/>
</dbReference>
<dbReference type="PROSITE" id="PS50113">
    <property type="entry name" value="PAC"/>
    <property type="match status" value="2"/>
</dbReference>
<dbReference type="SUPFAM" id="SSF52172">
    <property type="entry name" value="CheY-like"/>
    <property type="match status" value="1"/>
</dbReference>
<dbReference type="CDD" id="cd00130">
    <property type="entry name" value="PAS"/>
    <property type="match status" value="2"/>
</dbReference>
<dbReference type="CDD" id="cd17580">
    <property type="entry name" value="REC_2_DhkD-like"/>
    <property type="match status" value="1"/>
</dbReference>
<gene>
    <name evidence="11" type="primary">luxQ</name>
    <name evidence="11" type="ORF">MSZNOR_3175</name>
</gene>
<feature type="domain" description="PAC" evidence="10">
    <location>
        <begin position="216"/>
        <end position="268"/>
    </location>
</feature>
<dbReference type="SUPFAM" id="SSF47384">
    <property type="entry name" value="Homodimeric domain of signal transducing histidine kinase"/>
    <property type="match status" value="1"/>
</dbReference>
<dbReference type="InterPro" id="IPR036097">
    <property type="entry name" value="HisK_dim/P_sf"/>
</dbReference>
<dbReference type="CDD" id="cd00082">
    <property type="entry name" value="HisKA"/>
    <property type="match status" value="1"/>
</dbReference>
<dbReference type="RefSeq" id="WP_317963295.1">
    <property type="nucleotide sequence ID" value="NZ_OX458333.1"/>
</dbReference>
<dbReference type="InterPro" id="IPR013656">
    <property type="entry name" value="PAS_4"/>
</dbReference>
<keyword evidence="5 11" id="KW-0418">Kinase</keyword>
<dbReference type="SUPFAM" id="SSF55785">
    <property type="entry name" value="PYP-like sensor domain (PAS domain)"/>
    <property type="match status" value="2"/>
</dbReference>
<sequence length="648" mass="73384">MSYNWANNKKTSVGRLDLCKSLIEGIDGQAIFMLDPEGRVRSWNRGAERIQGYRADEILGRSHACFYPHEDVERGKPERDLAIATARGVFEEESWRLRKDGTRFWAYSRLTAVHDTAHRLRSFTSVTTDLTEQRLIEVIRHEREARYALLTEMVPAILSIWRADGKCEYVNDYFLKFTGISALMSLRRGWVETMHPDDRAAAIKAWTEAASRGQPFTVEYRLRRHDGLYCWFRWQGVPIRKTRGDIVKWIIMATDIEHDKHQQDALREANRRKDEFLAVLAHEFRNPLAPISNAVHILRNEARNAPDLQAPIDMIERQVRHLVRLVDDLLDVSRLARGKINLDMRPVDVVVVAAQVVESHRSSAAAHRHELIRDLPAHPLYVEGDDVRLTQMIDNLLTNAVKYTPDGGEIRVSIRESGDEVKIAVRDNGIGIAQEALSHIFEPFTQGQHGIGRSQGGLGIGLALVRSLVELHRGRIEAYSAGPGQGSEFTIYLPRLSEQISPISDCRGVSIAQEAEGLRVLIVDDNRDAADSVARLLGMWGHETRIAHDGKTALDMYREYLPDVILLNIGLPDMDGYEVARCVREDDRRPAVLVAVTGYGQTEDRQRSMASGFDYHLVKPIAPDDLRKVLQGPHLTPIVTAQEKIEKI</sequence>
<dbReference type="Gene3D" id="3.30.565.10">
    <property type="entry name" value="Histidine kinase-like ATPase, C-terminal domain"/>
    <property type="match status" value="1"/>
</dbReference>
<evidence type="ECO:0000259" key="8">
    <source>
        <dbReference type="PROSITE" id="PS50110"/>
    </source>
</evidence>
<dbReference type="PROSITE" id="PS50109">
    <property type="entry name" value="HIS_KIN"/>
    <property type="match status" value="1"/>
</dbReference>
<dbReference type="PRINTS" id="PR00344">
    <property type="entry name" value="BCTRLSENSOR"/>
</dbReference>
<evidence type="ECO:0000259" key="7">
    <source>
        <dbReference type="PROSITE" id="PS50109"/>
    </source>
</evidence>
<comment type="catalytic activity">
    <reaction evidence="1">
        <text>ATP + protein L-histidine = ADP + protein N-phospho-L-histidine.</text>
        <dbReference type="EC" id="2.7.13.3"/>
    </reaction>
</comment>
<dbReference type="SUPFAM" id="SSF55874">
    <property type="entry name" value="ATPase domain of HSP90 chaperone/DNA topoisomerase II/histidine kinase"/>
    <property type="match status" value="1"/>
</dbReference>
<dbReference type="SMART" id="SM00086">
    <property type="entry name" value="PAC"/>
    <property type="match status" value="2"/>
</dbReference>
<dbReference type="InterPro" id="IPR000700">
    <property type="entry name" value="PAS-assoc_C"/>
</dbReference>
<dbReference type="InterPro" id="IPR005467">
    <property type="entry name" value="His_kinase_dom"/>
</dbReference>
<keyword evidence="12" id="KW-1185">Reference proteome</keyword>
<dbReference type="Pfam" id="PF00072">
    <property type="entry name" value="Response_reg"/>
    <property type="match status" value="1"/>
</dbReference>
<dbReference type="PANTHER" id="PTHR43047">
    <property type="entry name" value="TWO-COMPONENT HISTIDINE PROTEIN KINASE"/>
    <property type="match status" value="1"/>
</dbReference>
<dbReference type="InterPro" id="IPR013655">
    <property type="entry name" value="PAS_fold_3"/>
</dbReference>
<feature type="domain" description="PAC" evidence="10">
    <location>
        <begin position="90"/>
        <end position="142"/>
    </location>
</feature>
<evidence type="ECO:0000256" key="1">
    <source>
        <dbReference type="ARBA" id="ARBA00000085"/>
    </source>
</evidence>
<dbReference type="InterPro" id="IPR036890">
    <property type="entry name" value="HATPase_C_sf"/>
</dbReference>
<dbReference type="Pfam" id="PF08448">
    <property type="entry name" value="PAS_4"/>
    <property type="match status" value="1"/>
</dbReference>
<dbReference type="InterPro" id="IPR001789">
    <property type="entry name" value="Sig_transdc_resp-reg_receiver"/>
</dbReference>
<accession>A0ABN8X8K4</accession>
<dbReference type="InterPro" id="IPR004358">
    <property type="entry name" value="Sig_transdc_His_kin-like_C"/>
</dbReference>
<feature type="domain" description="Response regulatory" evidence="8">
    <location>
        <begin position="519"/>
        <end position="634"/>
    </location>
</feature>
<dbReference type="EC" id="2.7.13.3" evidence="2"/>
<evidence type="ECO:0000313" key="11">
    <source>
        <dbReference type="EMBL" id="CAI8887425.1"/>
    </source>
</evidence>